<proteinExistence type="predicted"/>
<dbReference type="InterPro" id="IPR021257">
    <property type="entry name" value="DUF2809"/>
</dbReference>
<dbReference type="Pfam" id="PF10990">
    <property type="entry name" value="DUF2809"/>
    <property type="match status" value="1"/>
</dbReference>
<evidence type="ECO:0000313" key="3">
    <source>
        <dbReference type="Proteomes" id="UP000664369"/>
    </source>
</evidence>
<reference evidence="2 3" key="1">
    <citation type="submission" date="2021-03" db="EMBL/GenBank/DDBJ databases">
        <authorList>
            <person name="Kim M.K."/>
        </authorList>
    </citation>
    <scope>NUCLEOTIDE SEQUENCE [LARGE SCALE GENOMIC DNA]</scope>
    <source>
        <strain evidence="2 3">BT442</strain>
    </source>
</reference>
<organism evidence="2 3">
    <name type="scientific">Hymenobacter negativus</name>
    <dbReference type="NCBI Taxonomy" id="2795026"/>
    <lineage>
        <taxon>Bacteria</taxon>
        <taxon>Pseudomonadati</taxon>
        <taxon>Bacteroidota</taxon>
        <taxon>Cytophagia</taxon>
        <taxon>Cytophagales</taxon>
        <taxon>Hymenobacteraceae</taxon>
        <taxon>Hymenobacter</taxon>
    </lineage>
</organism>
<feature type="transmembrane region" description="Helical" evidence="1">
    <location>
        <begin position="38"/>
        <end position="60"/>
    </location>
</feature>
<accession>A0ABS3QIQ9</accession>
<evidence type="ECO:0000256" key="1">
    <source>
        <dbReference type="SAM" id="Phobius"/>
    </source>
</evidence>
<feature type="transmembrane region" description="Helical" evidence="1">
    <location>
        <begin position="102"/>
        <end position="123"/>
    </location>
</feature>
<name>A0ABS3QIQ9_9BACT</name>
<sequence>MLRFHKGYFLAAVTLLLVEILIALFMHDRFIRPYAGDFLATIFLYCLLGSFCNTSAWWIAGIALTLSYLIEGLQYINLLARLGWHSRVARIVFGSHFEWGDMLAYTLGGGLALAVSLGVANLNERRLSKAWSRLNPH</sequence>
<evidence type="ECO:0000313" key="2">
    <source>
        <dbReference type="EMBL" id="MBO2011128.1"/>
    </source>
</evidence>
<protein>
    <submittedName>
        <fullName evidence="2">DUF2809 domain-containing protein</fullName>
    </submittedName>
</protein>
<keyword evidence="1" id="KW-0812">Transmembrane</keyword>
<keyword evidence="1" id="KW-1133">Transmembrane helix</keyword>
<keyword evidence="3" id="KW-1185">Reference proteome</keyword>
<keyword evidence="1" id="KW-0472">Membrane</keyword>
<comment type="caution">
    <text evidence="2">The sequence shown here is derived from an EMBL/GenBank/DDBJ whole genome shotgun (WGS) entry which is preliminary data.</text>
</comment>
<dbReference type="Proteomes" id="UP000664369">
    <property type="component" value="Unassembled WGS sequence"/>
</dbReference>
<gene>
    <name evidence="2" type="ORF">J4E00_18850</name>
</gene>
<feature type="transmembrane region" description="Helical" evidence="1">
    <location>
        <begin position="6"/>
        <end position="26"/>
    </location>
</feature>
<dbReference type="EMBL" id="JAGETZ010000009">
    <property type="protein sequence ID" value="MBO2011128.1"/>
    <property type="molecule type" value="Genomic_DNA"/>
</dbReference>
<dbReference type="RefSeq" id="WP_208176818.1">
    <property type="nucleotide sequence ID" value="NZ_JAGETZ010000009.1"/>
</dbReference>